<accession>A0A0A3XEN8</accession>
<dbReference type="SUPFAM" id="SSF50475">
    <property type="entry name" value="FMN-binding split barrel"/>
    <property type="match status" value="1"/>
</dbReference>
<dbReference type="EMBL" id="JRPN01000177">
    <property type="protein sequence ID" value="KGT72780.1"/>
    <property type="molecule type" value="Genomic_DNA"/>
</dbReference>
<reference evidence="1 2" key="1">
    <citation type="submission" date="2014-09" db="EMBL/GenBank/DDBJ databases">
        <title>Draft genome of Bradyrhizobium japonicum Is-34.</title>
        <authorList>
            <person name="Tsurumaru H."/>
            <person name="Yamakawa T."/>
            <person name="Hashimoto S."/>
            <person name="Okizaki K."/>
            <person name="Kanesaki Y."/>
            <person name="Yoshikawa H."/>
            <person name="Yajima S."/>
        </authorList>
    </citation>
    <scope>NUCLEOTIDE SEQUENCE [LARGE SCALE GENOMIC DNA]</scope>
    <source>
        <strain evidence="1 2">Is-34</strain>
    </source>
</reference>
<proteinExistence type="predicted"/>
<evidence type="ECO:0000313" key="2">
    <source>
        <dbReference type="Proteomes" id="UP000030377"/>
    </source>
</evidence>
<name>A0A0A3XEN8_BRAJP</name>
<organism evidence="1 2">
    <name type="scientific">Bradyrhizobium japonicum</name>
    <dbReference type="NCBI Taxonomy" id="375"/>
    <lineage>
        <taxon>Bacteria</taxon>
        <taxon>Pseudomonadati</taxon>
        <taxon>Pseudomonadota</taxon>
        <taxon>Alphaproteobacteria</taxon>
        <taxon>Hyphomicrobiales</taxon>
        <taxon>Nitrobacteraceae</taxon>
        <taxon>Bradyrhizobium</taxon>
    </lineage>
</organism>
<dbReference type="AlphaFoldDB" id="A0A0A3XEN8"/>
<dbReference type="Gene3D" id="2.30.110.10">
    <property type="entry name" value="Electron Transport, Fmn-binding Protein, Chain A"/>
    <property type="match status" value="1"/>
</dbReference>
<dbReference type="Proteomes" id="UP000030377">
    <property type="component" value="Unassembled WGS sequence"/>
</dbReference>
<evidence type="ECO:0008006" key="3">
    <source>
        <dbReference type="Google" id="ProtNLM"/>
    </source>
</evidence>
<comment type="caution">
    <text evidence="1">The sequence shown here is derived from an EMBL/GenBank/DDBJ whole genome shotgun (WGS) entry which is preliminary data.</text>
</comment>
<dbReference type="InterPro" id="IPR012349">
    <property type="entry name" value="Split_barrel_FMN-bd"/>
</dbReference>
<sequence>MAKVEHQLTNEMVAYLQGGSVVLLNAVEPTSNNIYTTALSWVYAIDAKTIRFAIDSKSDFISIIESDPRVVLNFVGLESTYSVNGNATVKVRQTEGLTLKLALVEVEVQAVRDIMFYGGKITHDPAFTKTYNADLIVKLDNEVKGALTNL</sequence>
<protein>
    <recommendedName>
        <fullName evidence="3">Pyridoxamine 5'-phosphate oxidase putative domain-containing protein</fullName>
    </recommendedName>
</protein>
<dbReference type="NCBIfam" id="NF005232">
    <property type="entry name" value="PRK06733.1"/>
    <property type="match status" value="1"/>
</dbReference>
<gene>
    <name evidence="1" type="ORF">MA20_48285</name>
</gene>
<evidence type="ECO:0000313" key="1">
    <source>
        <dbReference type="EMBL" id="KGT72780.1"/>
    </source>
</evidence>